<evidence type="ECO:0000313" key="3">
    <source>
        <dbReference type="EMBL" id="KFD68419.1"/>
    </source>
</evidence>
<organism evidence="3">
    <name type="scientific">Trichuris suis</name>
    <name type="common">pig whipworm</name>
    <dbReference type="NCBI Taxonomy" id="68888"/>
    <lineage>
        <taxon>Eukaryota</taxon>
        <taxon>Metazoa</taxon>
        <taxon>Ecdysozoa</taxon>
        <taxon>Nematoda</taxon>
        <taxon>Enoplea</taxon>
        <taxon>Dorylaimia</taxon>
        <taxon>Trichinellida</taxon>
        <taxon>Trichuridae</taxon>
        <taxon>Trichuris</taxon>
    </lineage>
</organism>
<name>A0A085NG23_9BILA</name>
<sequence length="90" mass="10454">MSCSNNTLKPGLRRWSSDSELLRYKSSDRSDGFEELEVVTSSYSLMDPAMLEWYQKKMDSGEPWPPYRSLFKMKSPPKKKKRPNSGSVTR</sequence>
<evidence type="ECO:0000313" key="4">
    <source>
        <dbReference type="Proteomes" id="UP000030764"/>
    </source>
</evidence>
<proteinExistence type="predicted"/>
<feature type="region of interest" description="Disordered" evidence="1">
    <location>
        <begin position="59"/>
        <end position="90"/>
    </location>
</feature>
<dbReference type="Proteomes" id="UP000030764">
    <property type="component" value="Unassembled WGS sequence"/>
</dbReference>
<dbReference type="Proteomes" id="UP000030758">
    <property type="component" value="Unassembled WGS sequence"/>
</dbReference>
<gene>
    <name evidence="2" type="ORF">M513_04124</name>
    <name evidence="3" type="ORF">M514_04124</name>
</gene>
<reference evidence="3 4" key="1">
    <citation type="journal article" date="2014" name="Nat. Genet.">
        <title>Genome and transcriptome of the porcine whipworm Trichuris suis.</title>
        <authorList>
            <person name="Jex A.R."/>
            <person name="Nejsum P."/>
            <person name="Schwarz E.M."/>
            <person name="Hu L."/>
            <person name="Young N.D."/>
            <person name="Hall R.S."/>
            <person name="Korhonen P.K."/>
            <person name="Liao S."/>
            <person name="Thamsborg S."/>
            <person name="Xia J."/>
            <person name="Xu P."/>
            <person name="Wang S."/>
            <person name="Scheerlinck J.P."/>
            <person name="Hofmann A."/>
            <person name="Sternberg P.W."/>
            <person name="Wang J."/>
            <person name="Gasser R.B."/>
        </authorList>
    </citation>
    <scope>NUCLEOTIDE SEQUENCE [LARGE SCALE GENOMIC DNA]</scope>
    <source>
        <strain evidence="3">DCEP-RM93F</strain>
        <strain evidence="2">DCEP-RM93M</strain>
    </source>
</reference>
<evidence type="ECO:0000313" key="2">
    <source>
        <dbReference type="EMBL" id="KFD54942.1"/>
    </source>
</evidence>
<evidence type="ECO:0000256" key="1">
    <source>
        <dbReference type="SAM" id="MobiDB-lite"/>
    </source>
</evidence>
<dbReference type="AlphaFoldDB" id="A0A085NG23"/>
<dbReference type="EMBL" id="KL367505">
    <property type="protein sequence ID" value="KFD68419.1"/>
    <property type="molecule type" value="Genomic_DNA"/>
</dbReference>
<dbReference type="EMBL" id="KL363203">
    <property type="protein sequence ID" value="KFD54942.1"/>
    <property type="molecule type" value="Genomic_DNA"/>
</dbReference>
<protein>
    <submittedName>
        <fullName evidence="3">Uncharacterized protein</fullName>
    </submittedName>
</protein>
<keyword evidence="4" id="KW-1185">Reference proteome</keyword>
<accession>A0A085NG23</accession>